<keyword evidence="8 9" id="KW-0143">Chaperone</keyword>
<sequence>MTDQVTRGAYIHIPFCDHICYYCDFNKVFMKNQPVDGYLDALAKEMAYYAAMGPVKTIYIGGGTPTALNEEQFERMLSDVSHYFGHDALQEFTVEANPENLSGGKLELMKRYGVNRLSVGVQSFDNELLRTIGRAHNAENARDTIQRAQAAGFENITLDLMFALPGQTEEMLHQSLETALSLNTPHISIYSLQIEPRTIFYNRMKGGKLRLPGEDIEADMYGQIIFTLEKHGLRQYEISNFSRSGYQGIHNSLYWHNEEYYGIGAGAHGYVNGKRYANAGPVKKYISLVGKHGFSEASAHAVTVQERIEEEMFLGLRLMRGVSQSRFLQKFGRHIKEVYGNQINRLKSEGLLEECGDYIKLSTKGIFLGNNVFEAFLLS</sequence>
<keyword evidence="4 9" id="KW-0949">S-adenosyl-L-methionine</keyword>
<evidence type="ECO:0000259" key="10">
    <source>
        <dbReference type="PROSITE" id="PS51918"/>
    </source>
</evidence>
<evidence type="ECO:0000313" key="11">
    <source>
        <dbReference type="EMBL" id="TGA99569.1"/>
    </source>
</evidence>
<gene>
    <name evidence="11" type="ORF">E4665_04390</name>
</gene>
<comment type="subcellular location">
    <subcellularLocation>
        <location evidence="9">Cytoplasm</location>
    </subcellularLocation>
</comment>
<dbReference type="GO" id="GO:0006779">
    <property type="term" value="P:porphyrin-containing compound biosynthetic process"/>
    <property type="evidence" value="ECO:0007669"/>
    <property type="project" value="InterPro"/>
</dbReference>
<dbReference type="SMART" id="SM00729">
    <property type="entry name" value="Elp3"/>
    <property type="match status" value="1"/>
</dbReference>
<dbReference type="Proteomes" id="UP000298347">
    <property type="component" value="Unassembled WGS sequence"/>
</dbReference>
<keyword evidence="9" id="KW-0963">Cytoplasm</keyword>
<dbReference type="PROSITE" id="PS51918">
    <property type="entry name" value="RADICAL_SAM"/>
    <property type="match status" value="1"/>
</dbReference>
<dbReference type="PANTHER" id="PTHR13932:SF5">
    <property type="entry name" value="RADICAL S-ADENOSYL METHIONINE DOMAIN-CONTAINING PROTEIN 1, MITOCHONDRIAL"/>
    <property type="match status" value="1"/>
</dbReference>
<dbReference type="EMBL" id="SRJD01000003">
    <property type="protein sequence ID" value="TGA99569.1"/>
    <property type="molecule type" value="Genomic_DNA"/>
</dbReference>
<evidence type="ECO:0000256" key="7">
    <source>
        <dbReference type="ARBA" id="ARBA00023014"/>
    </source>
</evidence>
<dbReference type="InterPro" id="IPR034505">
    <property type="entry name" value="Coproporphyrinogen-III_oxidase"/>
</dbReference>
<name>A0A4Z0GR21_9BACL</name>
<dbReference type="RefSeq" id="WP_135347592.1">
    <property type="nucleotide sequence ID" value="NZ_SRJD01000003.1"/>
</dbReference>
<evidence type="ECO:0000256" key="1">
    <source>
        <dbReference type="ARBA" id="ARBA00006100"/>
    </source>
</evidence>
<reference evidence="11 12" key="1">
    <citation type="journal article" date="2015" name="Int. J. Syst. Evol. Microbiol.">
        <title>Sporolactobacillus shoreae sp. nov. and Sporolactobacillus spathodeae sp. nov., two spore-forming lactic acid bacteria isolated from tree barks in Thailand.</title>
        <authorList>
            <person name="Thamacharoensuk T."/>
            <person name="Kitahara M."/>
            <person name="Ohkuma M."/>
            <person name="Thongchul N."/>
            <person name="Tanasupawat S."/>
        </authorList>
    </citation>
    <scope>NUCLEOTIDE SEQUENCE [LARGE SCALE GENOMIC DNA]</scope>
    <source>
        <strain evidence="11 12">BK92</strain>
    </source>
</reference>
<comment type="similarity">
    <text evidence="1">Belongs to the anaerobic coproporphyrinogen-III oxidase family. HemW subfamily.</text>
</comment>
<keyword evidence="3 9" id="KW-0349">Heme</keyword>
<accession>A0A4Z0GR21</accession>
<evidence type="ECO:0000256" key="8">
    <source>
        <dbReference type="ARBA" id="ARBA00023186"/>
    </source>
</evidence>
<dbReference type="SFLD" id="SFLDG01065">
    <property type="entry name" value="anaerobic_coproporphyrinogen-I"/>
    <property type="match status" value="1"/>
</dbReference>
<dbReference type="NCBIfam" id="TIGR00539">
    <property type="entry name" value="hemN_rel"/>
    <property type="match status" value="1"/>
</dbReference>
<dbReference type="InterPro" id="IPR010723">
    <property type="entry name" value="HemN_C"/>
</dbReference>
<comment type="function">
    <text evidence="9">Probably acts as a heme chaperone, transferring heme to an unknown acceptor. Binds one molecule of heme per monomer, possibly covalently. Binds 1 [4Fe-4S] cluster. The cluster is coordinated with 3 cysteines and an exchangeable S-adenosyl-L-methionine.</text>
</comment>
<dbReference type="PANTHER" id="PTHR13932">
    <property type="entry name" value="COPROPORPHYRINIGEN III OXIDASE"/>
    <property type="match status" value="1"/>
</dbReference>
<dbReference type="SFLD" id="SFLDF00562">
    <property type="entry name" value="HemN-like__clustered_with_heat"/>
    <property type="match status" value="1"/>
</dbReference>
<dbReference type="Gene3D" id="3.20.20.70">
    <property type="entry name" value="Aldolase class I"/>
    <property type="match status" value="1"/>
</dbReference>
<dbReference type="GO" id="GO:0005737">
    <property type="term" value="C:cytoplasm"/>
    <property type="evidence" value="ECO:0007669"/>
    <property type="project" value="UniProtKB-SubCell"/>
</dbReference>
<evidence type="ECO:0000256" key="4">
    <source>
        <dbReference type="ARBA" id="ARBA00022691"/>
    </source>
</evidence>
<dbReference type="InterPro" id="IPR006638">
    <property type="entry name" value="Elp3/MiaA/NifB-like_rSAM"/>
</dbReference>
<keyword evidence="5 9" id="KW-0479">Metal-binding</keyword>
<organism evidence="11 12">
    <name type="scientific">Sporolactobacillus shoreae</name>
    <dbReference type="NCBI Taxonomy" id="1465501"/>
    <lineage>
        <taxon>Bacteria</taxon>
        <taxon>Bacillati</taxon>
        <taxon>Bacillota</taxon>
        <taxon>Bacilli</taxon>
        <taxon>Bacillales</taxon>
        <taxon>Sporolactobacillaceae</taxon>
        <taxon>Sporolactobacillus</taxon>
    </lineage>
</organism>
<evidence type="ECO:0000256" key="5">
    <source>
        <dbReference type="ARBA" id="ARBA00022723"/>
    </source>
</evidence>
<feature type="domain" description="Radical SAM core" evidence="10">
    <location>
        <begin position="1"/>
        <end position="234"/>
    </location>
</feature>
<evidence type="ECO:0000313" key="12">
    <source>
        <dbReference type="Proteomes" id="UP000298347"/>
    </source>
</evidence>
<dbReference type="GO" id="GO:0004109">
    <property type="term" value="F:coproporphyrinogen oxidase activity"/>
    <property type="evidence" value="ECO:0007669"/>
    <property type="project" value="InterPro"/>
</dbReference>
<keyword evidence="6 9" id="KW-0408">Iron</keyword>
<dbReference type="SFLD" id="SFLDG01082">
    <property type="entry name" value="B12-binding_domain_containing"/>
    <property type="match status" value="1"/>
</dbReference>
<dbReference type="GO" id="GO:0051539">
    <property type="term" value="F:4 iron, 4 sulfur cluster binding"/>
    <property type="evidence" value="ECO:0007669"/>
    <property type="project" value="UniProtKB-UniRule"/>
</dbReference>
<dbReference type="Pfam" id="PF04055">
    <property type="entry name" value="Radical_SAM"/>
    <property type="match status" value="1"/>
</dbReference>
<dbReference type="InterPro" id="IPR007197">
    <property type="entry name" value="rSAM"/>
</dbReference>
<dbReference type="InterPro" id="IPR013785">
    <property type="entry name" value="Aldolase_TIM"/>
</dbReference>
<evidence type="ECO:0000256" key="2">
    <source>
        <dbReference type="ARBA" id="ARBA00017228"/>
    </source>
</evidence>
<evidence type="ECO:0000256" key="6">
    <source>
        <dbReference type="ARBA" id="ARBA00023004"/>
    </source>
</evidence>
<keyword evidence="9" id="KW-0004">4Fe-4S</keyword>
<evidence type="ECO:0000256" key="3">
    <source>
        <dbReference type="ARBA" id="ARBA00022617"/>
    </source>
</evidence>
<keyword evidence="12" id="KW-1185">Reference proteome</keyword>
<protein>
    <recommendedName>
        <fullName evidence="2 9">Heme chaperone HemW</fullName>
    </recommendedName>
</protein>
<dbReference type="SFLD" id="SFLDF00288">
    <property type="entry name" value="HemN-like__clustered_with_nucl"/>
    <property type="match status" value="1"/>
</dbReference>
<comment type="caution">
    <text evidence="11">The sequence shown here is derived from an EMBL/GenBank/DDBJ whole genome shotgun (WGS) entry which is preliminary data.</text>
</comment>
<evidence type="ECO:0000256" key="9">
    <source>
        <dbReference type="RuleBase" id="RU364116"/>
    </source>
</evidence>
<dbReference type="InterPro" id="IPR058240">
    <property type="entry name" value="rSAM_sf"/>
</dbReference>
<dbReference type="SUPFAM" id="SSF102114">
    <property type="entry name" value="Radical SAM enzymes"/>
    <property type="match status" value="1"/>
</dbReference>
<proteinExistence type="inferred from homology"/>
<dbReference type="Pfam" id="PF06969">
    <property type="entry name" value="HemN_C"/>
    <property type="match status" value="1"/>
</dbReference>
<dbReference type="OrthoDB" id="9808022at2"/>
<dbReference type="GO" id="GO:0046872">
    <property type="term" value="F:metal ion binding"/>
    <property type="evidence" value="ECO:0007669"/>
    <property type="project" value="UniProtKB-UniRule"/>
</dbReference>
<dbReference type="CDD" id="cd01335">
    <property type="entry name" value="Radical_SAM"/>
    <property type="match status" value="1"/>
</dbReference>
<dbReference type="InterPro" id="IPR004559">
    <property type="entry name" value="HemW-like"/>
</dbReference>
<dbReference type="AlphaFoldDB" id="A0A4Z0GR21"/>
<keyword evidence="7 9" id="KW-0411">Iron-sulfur</keyword>
<dbReference type="SFLD" id="SFLDS00029">
    <property type="entry name" value="Radical_SAM"/>
    <property type="match status" value="1"/>
</dbReference>